<dbReference type="EMBL" id="UNSH01000041">
    <property type="protein sequence ID" value="SZF01650.1"/>
    <property type="molecule type" value="Genomic_DNA"/>
</dbReference>
<keyword evidence="1" id="KW-0732">Signal</keyword>
<name>A0A383UQL8_BLUHO</name>
<dbReference type="AlphaFoldDB" id="A0A383UQL8"/>
<sequence length="396" mass="45245">MATAFLLFSAILGLYLRCASATNGLPDLYIPSTNGYLCDTLLFNIKFLEEEARRAYKDFTHQSIQRAFPALFEDLYLFNKHNEILLAWPVHFPWTTYKYEPTADFRLIIDSDGKIIGMVSVIYPKKDSKQKEFRKCKPLHSSSDGGDDTSRQHVKQLEQIFPFLGYSCNGVYLNERSFLYTVSLIEKLQSVPSSTHPHRNKITFYNGNKISGENLLGFPLRNLDSKNSPNGPINTHRIIFQRNEDTSILVKGVVSKGLYEKDDGDICQTLWDLSPLSEITPDVSSPIHRKAALVNNDGTYICANEELNISTILLQVPHSLYRAQNTVKVSDEIFPILQSNKLWLWPIRFPESFTKSEYSSRYLFAIGCDLEFQVVGLFYTKNDSKKNPIFKQCQGT</sequence>
<protein>
    <recommendedName>
        <fullName evidence="4">Candidate secreted effector protein</fullName>
    </recommendedName>
</protein>
<dbReference type="Gene3D" id="3.10.450.30">
    <property type="entry name" value="Microbial ribonucleases"/>
    <property type="match status" value="1"/>
</dbReference>
<evidence type="ECO:0000313" key="2">
    <source>
        <dbReference type="EMBL" id="SZF01650.1"/>
    </source>
</evidence>
<evidence type="ECO:0000313" key="3">
    <source>
        <dbReference type="Proteomes" id="UP000275772"/>
    </source>
</evidence>
<proteinExistence type="predicted"/>
<feature type="signal peptide" evidence="1">
    <location>
        <begin position="1"/>
        <end position="21"/>
    </location>
</feature>
<gene>
    <name evidence="2" type="ORF">BLGHR1_12419</name>
</gene>
<organism evidence="2 3">
    <name type="scientific">Blumeria hordei</name>
    <name type="common">Barley powdery mildew</name>
    <name type="synonym">Blumeria graminis f. sp. hordei</name>
    <dbReference type="NCBI Taxonomy" id="2867405"/>
    <lineage>
        <taxon>Eukaryota</taxon>
        <taxon>Fungi</taxon>
        <taxon>Dikarya</taxon>
        <taxon>Ascomycota</taxon>
        <taxon>Pezizomycotina</taxon>
        <taxon>Leotiomycetes</taxon>
        <taxon>Erysiphales</taxon>
        <taxon>Erysiphaceae</taxon>
        <taxon>Blumeria</taxon>
    </lineage>
</organism>
<feature type="chain" id="PRO_5016929543" description="Candidate secreted effector protein" evidence="1">
    <location>
        <begin position="22"/>
        <end position="396"/>
    </location>
</feature>
<dbReference type="VEuPathDB" id="FungiDB:BLGHR1_12419"/>
<accession>A0A383UQL8</accession>
<dbReference type="Proteomes" id="UP000275772">
    <property type="component" value="Unassembled WGS sequence"/>
</dbReference>
<reference evidence="2 3" key="1">
    <citation type="submission" date="2017-11" db="EMBL/GenBank/DDBJ databases">
        <authorList>
            <person name="Kracher B."/>
        </authorList>
    </citation>
    <scope>NUCLEOTIDE SEQUENCE [LARGE SCALE GENOMIC DNA]</scope>
    <source>
        <strain evidence="2 3">RACE1</strain>
    </source>
</reference>
<evidence type="ECO:0008006" key="4">
    <source>
        <dbReference type="Google" id="ProtNLM"/>
    </source>
</evidence>
<evidence type="ECO:0000256" key="1">
    <source>
        <dbReference type="SAM" id="SignalP"/>
    </source>
</evidence>